<dbReference type="SUPFAM" id="SSF81343">
    <property type="entry name" value="Fumarate reductase respiratory complex transmembrane subunits"/>
    <property type="match status" value="1"/>
</dbReference>
<dbReference type="GO" id="GO:0006121">
    <property type="term" value="P:mitochondrial electron transport, succinate to ubiquinone"/>
    <property type="evidence" value="ECO:0007669"/>
    <property type="project" value="TreeGrafter"/>
</dbReference>
<dbReference type="EMBL" id="MNUE01000034">
    <property type="protein sequence ID" value="OJD32960.1"/>
    <property type="molecule type" value="Genomic_DNA"/>
</dbReference>
<evidence type="ECO:0000256" key="12">
    <source>
        <dbReference type="SAM" id="Phobius"/>
    </source>
</evidence>
<keyword evidence="7" id="KW-0809">Transit peptide</keyword>
<dbReference type="GO" id="GO:0009055">
    <property type="term" value="F:electron transfer activity"/>
    <property type="evidence" value="ECO:0007669"/>
    <property type="project" value="InterPro"/>
</dbReference>
<evidence type="ECO:0000313" key="14">
    <source>
        <dbReference type="Proteomes" id="UP000183809"/>
    </source>
</evidence>
<dbReference type="InterPro" id="IPR014314">
    <property type="entry name" value="Succ_DH_cytb556"/>
</dbReference>
<dbReference type="AlphaFoldDB" id="A0A1J9QX29"/>
<sequence>MFAQRAFQASLRRAAGPRGIAAPAGILTQSSSPRSIRPVATQNIPAAESNHILEKQRLNRPVAPHLSIYKPQITWYSSGFHRITGCVVSGGMYVFFMAYAIAPLTGWHLESQSLAAAVAAWPIAAKVGLKTVAALPFAFHSINGLRHIAWDFAVGINNKKVIQSGWTAIGLTAVSTLALAFYGN</sequence>
<evidence type="ECO:0000256" key="4">
    <source>
        <dbReference type="ARBA" id="ARBA00022692"/>
    </source>
</evidence>
<organism evidence="13 14">
    <name type="scientific">Diplodia corticola</name>
    <dbReference type="NCBI Taxonomy" id="236234"/>
    <lineage>
        <taxon>Eukaryota</taxon>
        <taxon>Fungi</taxon>
        <taxon>Dikarya</taxon>
        <taxon>Ascomycota</taxon>
        <taxon>Pezizomycotina</taxon>
        <taxon>Dothideomycetes</taxon>
        <taxon>Dothideomycetes incertae sedis</taxon>
        <taxon>Botryosphaeriales</taxon>
        <taxon>Botryosphaeriaceae</taxon>
        <taxon>Diplodia</taxon>
    </lineage>
</organism>
<evidence type="ECO:0000256" key="3">
    <source>
        <dbReference type="ARBA" id="ARBA00022617"/>
    </source>
</evidence>
<name>A0A1J9QX29_9PEZI</name>
<protein>
    <submittedName>
        <fullName evidence="13">Succinate dehydrogenase cytochrome b560 subunit</fullName>
    </submittedName>
</protein>
<evidence type="ECO:0000256" key="6">
    <source>
        <dbReference type="ARBA" id="ARBA00022792"/>
    </source>
</evidence>
<dbReference type="GO" id="GO:0005743">
    <property type="term" value="C:mitochondrial inner membrane"/>
    <property type="evidence" value="ECO:0007669"/>
    <property type="project" value="UniProtKB-SubCell"/>
</dbReference>
<gene>
    <name evidence="13" type="ORF">BKCO1_3400063</name>
</gene>
<dbReference type="GO" id="GO:0006099">
    <property type="term" value="P:tricarboxylic acid cycle"/>
    <property type="evidence" value="ECO:0007669"/>
    <property type="project" value="InterPro"/>
</dbReference>
<dbReference type="GO" id="GO:0046872">
    <property type="term" value="F:metal ion binding"/>
    <property type="evidence" value="ECO:0007669"/>
    <property type="project" value="UniProtKB-KW"/>
</dbReference>
<comment type="caution">
    <text evidence="13">The sequence shown here is derived from an EMBL/GenBank/DDBJ whole genome shotgun (WGS) entry which is preliminary data.</text>
</comment>
<feature type="transmembrane region" description="Helical" evidence="12">
    <location>
        <begin position="114"/>
        <end position="140"/>
    </location>
</feature>
<dbReference type="RefSeq" id="XP_020129220.1">
    <property type="nucleotide sequence ID" value="XM_020274683.1"/>
</dbReference>
<evidence type="ECO:0000256" key="9">
    <source>
        <dbReference type="ARBA" id="ARBA00023004"/>
    </source>
</evidence>
<dbReference type="GeneID" id="31014944"/>
<evidence type="ECO:0000256" key="5">
    <source>
        <dbReference type="ARBA" id="ARBA00022723"/>
    </source>
</evidence>
<dbReference type="InterPro" id="IPR018495">
    <property type="entry name" value="Succ_DH_cyt_bsu_CS"/>
</dbReference>
<feature type="transmembrane region" description="Helical" evidence="12">
    <location>
        <begin position="80"/>
        <end position="102"/>
    </location>
</feature>
<dbReference type="InterPro" id="IPR000701">
    <property type="entry name" value="SuccDH_FuR_B_TM-su"/>
</dbReference>
<keyword evidence="3" id="KW-0349">Heme</keyword>
<dbReference type="PANTHER" id="PTHR10978:SF5">
    <property type="entry name" value="SUCCINATE DEHYDROGENASE CYTOCHROME B560 SUBUNIT, MITOCHONDRIAL"/>
    <property type="match status" value="1"/>
</dbReference>
<proteinExistence type="inferred from homology"/>
<dbReference type="NCBIfam" id="TIGR02970">
    <property type="entry name" value="succ_dehyd_cytB"/>
    <property type="match status" value="1"/>
</dbReference>
<keyword evidence="6" id="KW-0999">Mitochondrion inner membrane</keyword>
<accession>A0A1J9QX29</accession>
<keyword evidence="9" id="KW-0408">Iron</keyword>
<dbReference type="FunFam" id="1.20.1300.10:FF:000008">
    <property type="entry name" value="Succinate dehydrogenase cytochrome b560 subunit"/>
    <property type="match status" value="1"/>
</dbReference>
<keyword evidence="14" id="KW-1185">Reference proteome</keyword>
<dbReference type="Gene3D" id="1.20.1300.10">
    <property type="entry name" value="Fumarate reductase/succinate dehydrogenase, transmembrane subunit"/>
    <property type="match status" value="1"/>
</dbReference>
<dbReference type="Proteomes" id="UP000183809">
    <property type="component" value="Unassembled WGS sequence"/>
</dbReference>
<evidence type="ECO:0000256" key="10">
    <source>
        <dbReference type="ARBA" id="ARBA00023128"/>
    </source>
</evidence>
<dbReference type="PANTHER" id="PTHR10978">
    <property type="entry name" value="SUCCINATE DEHYDROGENASE CYTOCHROME B560 SUBUNIT"/>
    <property type="match status" value="1"/>
</dbReference>
<evidence type="ECO:0000256" key="8">
    <source>
        <dbReference type="ARBA" id="ARBA00022989"/>
    </source>
</evidence>
<evidence type="ECO:0000313" key="13">
    <source>
        <dbReference type="EMBL" id="OJD32960.1"/>
    </source>
</evidence>
<reference evidence="13 14" key="1">
    <citation type="submission" date="2016-10" db="EMBL/GenBank/DDBJ databases">
        <title>Proteomics and genomics reveal pathogen-plant mechanisms compatible with a hemibiotrophic lifestyle of Diplodia corticola.</title>
        <authorList>
            <person name="Fernandes I."/>
            <person name="De Jonge R."/>
            <person name="Van De Peer Y."/>
            <person name="Devreese B."/>
            <person name="Alves A."/>
            <person name="Esteves A.C."/>
        </authorList>
    </citation>
    <scope>NUCLEOTIDE SEQUENCE [LARGE SCALE GENOMIC DNA]</scope>
    <source>
        <strain evidence="13 14">CBS 112549</strain>
    </source>
</reference>
<keyword evidence="8 12" id="KW-1133">Transmembrane helix</keyword>
<evidence type="ECO:0000256" key="1">
    <source>
        <dbReference type="ARBA" id="ARBA00004448"/>
    </source>
</evidence>
<dbReference type="Pfam" id="PF01127">
    <property type="entry name" value="Sdh_cyt"/>
    <property type="match status" value="1"/>
</dbReference>
<comment type="similarity">
    <text evidence="2">Belongs to the cytochrome b560 family.</text>
</comment>
<evidence type="ECO:0000256" key="2">
    <source>
        <dbReference type="ARBA" id="ARBA00007244"/>
    </source>
</evidence>
<keyword evidence="5" id="KW-0479">Metal-binding</keyword>
<dbReference type="InterPro" id="IPR034804">
    <property type="entry name" value="SQR/QFR_C/D"/>
</dbReference>
<comment type="subcellular location">
    <subcellularLocation>
        <location evidence="1">Mitochondrion inner membrane</location>
        <topology evidence="1">Multi-pass membrane protein</topology>
    </subcellularLocation>
</comment>
<evidence type="ECO:0000256" key="7">
    <source>
        <dbReference type="ARBA" id="ARBA00022946"/>
    </source>
</evidence>
<feature type="transmembrane region" description="Helical" evidence="12">
    <location>
        <begin position="161"/>
        <end position="182"/>
    </location>
</feature>
<keyword evidence="11 12" id="KW-0472">Membrane</keyword>
<dbReference type="PROSITE" id="PS01001">
    <property type="entry name" value="SDH_CYT_2"/>
    <property type="match status" value="1"/>
</dbReference>
<dbReference type="OrthoDB" id="588261at2759"/>
<evidence type="ECO:0000256" key="11">
    <source>
        <dbReference type="ARBA" id="ARBA00023136"/>
    </source>
</evidence>
<dbReference type="STRING" id="236234.A0A1J9QX29"/>
<dbReference type="CDD" id="cd03499">
    <property type="entry name" value="SQR_TypeC_SdhC"/>
    <property type="match status" value="1"/>
</dbReference>
<dbReference type="PROSITE" id="PS01000">
    <property type="entry name" value="SDH_CYT_1"/>
    <property type="match status" value="1"/>
</dbReference>
<keyword evidence="4 12" id="KW-0812">Transmembrane</keyword>
<keyword evidence="10" id="KW-0496">Mitochondrion</keyword>